<evidence type="ECO:0008006" key="4">
    <source>
        <dbReference type="Google" id="ProtNLM"/>
    </source>
</evidence>
<feature type="transmembrane region" description="Helical" evidence="1">
    <location>
        <begin position="17"/>
        <end position="37"/>
    </location>
</feature>
<evidence type="ECO:0000313" key="2">
    <source>
        <dbReference type="EMBL" id="BBH51998.1"/>
    </source>
</evidence>
<accession>A0A4P2VI04</accession>
<keyword evidence="3" id="KW-1185">Reference proteome</keyword>
<dbReference type="Pfam" id="PF04657">
    <property type="entry name" value="DMT_YdcZ"/>
    <property type="match status" value="1"/>
</dbReference>
<keyword evidence="1" id="KW-1133">Transmembrane helix</keyword>
<dbReference type="AlphaFoldDB" id="A0A4P2VI04"/>
<protein>
    <recommendedName>
        <fullName evidence="4">EamA-like transporter family protein</fullName>
    </recommendedName>
</protein>
<dbReference type="GO" id="GO:0005886">
    <property type="term" value="C:plasma membrane"/>
    <property type="evidence" value="ECO:0007669"/>
    <property type="project" value="TreeGrafter"/>
</dbReference>
<dbReference type="Proteomes" id="UP000291236">
    <property type="component" value="Chromosome"/>
</dbReference>
<evidence type="ECO:0000256" key="1">
    <source>
        <dbReference type="SAM" id="Phobius"/>
    </source>
</evidence>
<dbReference type="KEGG" id="sbf:JCM31447_04350"/>
<reference evidence="2 3" key="1">
    <citation type="submission" date="2018-12" db="EMBL/GenBank/DDBJ databases">
        <title>Rubrispira sanarue gen. nov., sp., nov., a member of the order Silvanigrellales, isolated from a brackish lake in Hamamatsu Japan.</title>
        <authorList>
            <person name="Maejima Y."/>
            <person name="Iino T."/>
            <person name="Muraguchi Y."/>
            <person name="Fukuda K."/>
            <person name="Nojiri H."/>
            <person name="Ohkuma M."/>
            <person name="Moriuchi R."/>
            <person name="Dohra H."/>
            <person name="Kimbara K."/>
            <person name="Shintani M."/>
        </authorList>
    </citation>
    <scope>NUCLEOTIDE SEQUENCE [LARGE SCALE GENOMIC DNA]</scope>
    <source>
        <strain evidence="2 3">RF1110005</strain>
    </source>
</reference>
<evidence type="ECO:0000313" key="3">
    <source>
        <dbReference type="Proteomes" id="UP000291236"/>
    </source>
</evidence>
<feature type="transmembrane region" description="Helical" evidence="1">
    <location>
        <begin position="43"/>
        <end position="67"/>
    </location>
</feature>
<name>A0A4P2VI04_FLUSA</name>
<dbReference type="EMBL" id="AP019368">
    <property type="protein sequence ID" value="BBH51998.1"/>
    <property type="molecule type" value="Genomic_DNA"/>
</dbReference>
<dbReference type="PANTHER" id="PTHR34821:SF2">
    <property type="entry name" value="INNER MEMBRANE PROTEIN YDCZ"/>
    <property type="match status" value="1"/>
</dbReference>
<gene>
    <name evidence="2" type="ORF">JCM31447_04350</name>
</gene>
<dbReference type="InterPro" id="IPR006750">
    <property type="entry name" value="YdcZ"/>
</dbReference>
<organism evidence="2 3">
    <name type="scientific">Fluviispira sanaruensis</name>
    <dbReference type="NCBI Taxonomy" id="2493639"/>
    <lineage>
        <taxon>Bacteria</taxon>
        <taxon>Pseudomonadati</taxon>
        <taxon>Bdellovibrionota</taxon>
        <taxon>Oligoflexia</taxon>
        <taxon>Silvanigrellales</taxon>
        <taxon>Silvanigrellaceae</taxon>
        <taxon>Fluviispira</taxon>
    </lineage>
</organism>
<dbReference type="PANTHER" id="PTHR34821">
    <property type="entry name" value="INNER MEMBRANE PROTEIN YDCZ"/>
    <property type="match status" value="1"/>
</dbReference>
<keyword evidence="1" id="KW-0472">Membrane</keyword>
<proteinExistence type="predicted"/>
<keyword evidence="1" id="KW-0812">Transmembrane</keyword>
<sequence length="90" mass="9876">MQFKKDKTQKVTKNIKWWLYLGGVVGAFVVILSSLVINKGLSLSAAISLILVGQILFGMFSDSIGLFGTIKRKILLKDFIVIVLVLAGSY</sequence>